<evidence type="ECO:0000313" key="6">
    <source>
        <dbReference type="Proteomes" id="UP001642484"/>
    </source>
</evidence>
<evidence type="ECO:0000313" key="4">
    <source>
        <dbReference type="EMBL" id="CAK9054927.1"/>
    </source>
</evidence>
<dbReference type="InterPro" id="IPR019347">
    <property type="entry name" value="Axonemal_dynein_light_chain"/>
</dbReference>
<proteinExistence type="predicted"/>
<feature type="compositionally biased region" description="Polar residues" evidence="3">
    <location>
        <begin position="13"/>
        <end position="25"/>
    </location>
</feature>
<gene>
    <name evidence="4" type="ORF">CCMP2556_LOCUS27400</name>
    <name evidence="5" type="ORF">CCMP2556_LOCUS27453</name>
</gene>
<dbReference type="PANTHER" id="PTHR34894">
    <property type="entry name" value="SAM-DEPENDENT METHYLTRANSFERASE RSMI, CONSERVED SITE"/>
    <property type="match status" value="1"/>
</dbReference>
<evidence type="ECO:0000256" key="3">
    <source>
        <dbReference type="SAM" id="MobiDB-lite"/>
    </source>
</evidence>
<organism evidence="4 6">
    <name type="scientific">Durusdinium trenchii</name>
    <dbReference type="NCBI Taxonomy" id="1381693"/>
    <lineage>
        <taxon>Eukaryota</taxon>
        <taxon>Sar</taxon>
        <taxon>Alveolata</taxon>
        <taxon>Dinophyceae</taxon>
        <taxon>Suessiales</taxon>
        <taxon>Symbiodiniaceae</taxon>
        <taxon>Durusdinium</taxon>
    </lineage>
</organism>
<evidence type="ECO:0000256" key="1">
    <source>
        <dbReference type="ARBA" id="ARBA00023054"/>
    </source>
</evidence>
<keyword evidence="6" id="KW-1185">Reference proteome</keyword>
<reference evidence="4 6" key="1">
    <citation type="submission" date="2024-02" db="EMBL/GenBank/DDBJ databases">
        <authorList>
            <person name="Chen Y."/>
            <person name="Shah S."/>
            <person name="Dougan E. K."/>
            <person name="Thang M."/>
            <person name="Chan C."/>
        </authorList>
    </citation>
    <scope>NUCLEOTIDE SEQUENCE [LARGE SCALE GENOMIC DNA]</scope>
</reference>
<dbReference type="Proteomes" id="UP001642484">
    <property type="component" value="Unassembled WGS sequence"/>
</dbReference>
<protein>
    <submittedName>
        <fullName evidence="4">Uncharacterized protein</fullName>
    </submittedName>
</protein>
<dbReference type="EMBL" id="CAXAMN010019779">
    <property type="protein sequence ID" value="CAK9054927.1"/>
    <property type="molecule type" value="Genomic_DNA"/>
</dbReference>
<dbReference type="PANTHER" id="PTHR34894:SF5">
    <property type="entry name" value="EF-HAND DOMAIN-CONTAINING PROTEIN"/>
    <property type="match status" value="1"/>
</dbReference>
<dbReference type="Pfam" id="PF10211">
    <property type="entry name" value="Ax_dynein_light"/>
    <property type="match status" value="1"/>
</dbReference>
<name>A0ABP0MTV7_9DINO</name>
<sequence length="364" mass="41807">MSDFRTGFRPHTTCLTATSRGTAPQTARTHDVSHLADHRSALPPQLPASQIKEITGVYESSFMPVDSSSIYSDEDGMWHTKVFPSESPSSRTDAVMLDNWISHTFGKKRVQELVPVLSVALHEIVRQVMHHCQERGVALQKIWRTYVELFERVLEQMQRSLTIHKERTAEVQEELKEANQEVRQLKREHPEQMHNIISDLEAKFLQRQKNFERDLQEAEEENMAAKTAIRTQHKELESWYPGFQLYQDSFVKNLLPQTDHGAWRSIRKFEESVDDAAPEVAMAEDFKRLLAALPPDKRKVIGQDLMGLIDGDEVEKISDAPFNMEAFCIINLYKLPQCRHISLCTDVEGLFVASVYFVRASSVL</sequence>
<feature type="coiled-coil region" evidence="2">
    <location>
        <begin position="154"/>
        <end position="235"/>
    </location>
</feature>
<evidence type="ECO:0000313" key="5">
    <source>
        <dbReference type="EMBL" id="CAK9055119.1"/>
    </source>
</evidence>
<feature type="region of interest" description="Disordered" evidence="3">
    <location>
        <begin position="1"/>
        <end position="25"/>
    </location>
</feature>
<dbReference type="EMBL" id="CAXAMN010019890">
    <property type="protein sequence ID" value="CAK9055119.1"/>
    <property type="molecule type" value="Genomic_DNA"/>
</dbReference>
<accession>A0ABP0MTV7</accession>
<evidence type="ECO:0000256" key="2">
    <source>
        <dbReference type="SAM" id="Coils"/>
    </source>
</evidence>
<keyword evidence="1 2" id="KW-0175">Coiled coil</keyword>
<comment type="caution">
    <text evidence="4">The sequence shown here is derived from an EMBL/GenBank/DDBJ whole genome shotgun (WGS) entry which is preliminary data.</text>
</comment>